<feature type="transmembrane region" description="Helical" evidence="2">
    <location>
        <begin position="223"/>
        <end position="240"/>
    </location>
</feature>
<evidence type="ECO:0000259" key="3">
    <source>
        <dbReference type="PROSITE" id="PS50855"/>
    </source>
</evidence>
<evidence type="ECO:0000256" key="2">
    <source>
        <dbReference type="SAM" id="Phobius"/>
    </source>
</evidence>
<protein>
    <submittedName>
        <fullName evidence="4">Cytochrome c oxidase cbb3-type subunit 1</fullName>
    </submittedName>
</protein>
<dbReference type="InterPro" id="IPR036927">
    <property type="entry name" value="Cyt_c_oxase-like_su1_sf"/>
</dbReference>
<dbReference type="PANTHER" id="PTHR10422:SF29">
    <property type="entry name" value="CYTOCHROME C OXIDASE SUBUNIT 1 HOMOLOG, BACTEROID"/>
    <property type="match status" value="1"/>
</dbReference>
<feature type="domain" description="Cytochrome oxidase subunit I profile" evidence="3">
    <location>
        <begin position="28"/>
        <end position="476"/>
    </location>
</feature>
<feature type="transmembrane region" description="Helical" evidence="2">
    <location>
        <begin position="356"/>
        <end position="378"/>
    </location>
</feature>
<feature type="transmembrane region" description="Helical" evidence="2">
    <location>
        <begin position="34"/>
        <end position="58"/>
    </location>
</feature>
<dbReference type="Pfam" id="PF00115">
    <property type="entry name" value="COX1"/>
    <property type="match status" value="1"/>
</dbReference>
<dbReference type="SUPFAM" id="SSF81442">
    <property type="entry name" value="Cytochrome c oxidase subunit I-like"/>
    <property type="match status" value="1"/>
</dbReference>
<reference evidence="4 5" key="1">
    <citation type="submission" date="2016-11" db="EMBL/GenBank/DDBJ databases">
        <authorList>
            <person name="Jaros S."/>
            <person name="Januszkiewicz K."/>
            <person name="Wedrychowicz H."/>
        </authorList>
    </citation>
    <scope>NUCLEOTIDE SEQUENCE [LARGE SCALE GENOMIC DNA]</scope>
    <source>
        <strain evidence="4 5">DSM 21986</strain>
    </source>
</reference>
<dbReference type="GO" id="GO:0004129">
    <property type="term" value="F:cytochrome-c oxidase activity"/>
    <property type="evidence" value="ECO:0007669"/>
    <property type="project" value="InterPro"/>
</dbReference>
<keyword evidence="2" id="KW-0812">Transmembrane</keyword>
<dbReference type="GO" id="GO:0020037">
    <property type="term" value="F:heme binding"/>
    <property type="evidence" value="ECO:0007669"/>
    <property type="project" value="InterPro"/>
</dbReference>
<dbReference type="GO" id="GO:0016020">
    <property type="term" value="C:membrane"/>
    <property type="evidence" value="ECO:0007669"/>
    <property type="project" value="InterPro"/>
</dbReference>
<proteinExistence type="predicted"/>
<sequence>MEKKSAVLSEQRPLTVEKSKVGERIDTSLESIRLIFSFVALSAFWLVFGTLVGEYVGFKFVWPELDSVSWLSFGRLRPVHTNVLFWGFLSQAMIALALYVVPRTSQRELYSYRLGWTSLGLMNISVLFGVISLMMGINNGGQEYREIIWPIFALFAGGLILVAYNLYKTIADRKVTEIYISNWYILAACLWTIILVSIAYLPGYQKDGISQTVIQGYYMHQGVGQWFTPMVLGLTYYFLPKLLNKPIYSYSLGVLAFWTQMIFYTMIGSHHFVFSPIPWWIQTVAIVFSVGMIVPVTAGTGNFLLTMKGSWRSFARSYSLPFILVGVIFYAIVSYQGTLEAFRSLNKVWHFTNFTIAHSHMSMYGFVAFLIWGGIYGLIPRLTGSEPPQLAVGAHFWLALIGILVYSIPLMIGGTLQGLSWIAGESFMESVNLMTPYWVWRAIGGTMMFLSHLIFAYNVWKMRPSTWEKLTQVSQS</sequence>
<dbReference type="STRING" id="1194090.SAMN05443144_13024"/>
<feature type="transmembrane region" description="Helical" evidence="2">
    <location>
        <begin position="279"/>
        <end position="305"/>
    </location>
</feature>
<dbReference type="GO" id="GO:0015990">
    <property type="term" value="P:electron transport coupled proton transport"/>
    <property type="evidence" value="ECO:0007669"/>
    <property type="project" value="TreeGrafter"/>
</dbReference>
<evidence type="ECO:0000256" key="1">
    <source>
        <dbReference type="ARBA" id="ARBA00022660"/>
    </source>
</evidence>
<feature type="transmembrane region" description="Helical" evidence="2">
    <location>
        <begin position="390"/>
        <end position="412"/>
    </location>
</feature>
<dbReference type="Proteomes" id="UP000184041">
    <property type="component" value="Unassembled WGS sequence"/>
</dbReference>
<dbReference type="PANTHER" id="PTHR10422">
    <property type="entry name" value="CYTOCHROME C OXIDASE SUBUNIT 1"/>
    <property type="match status" value="1"/>
</dbReference>
<dbReference type="AlphaFoldDB" id="A0A1M5KAJ3"/>
<dbReference type="InterPro" id="IPR000883">
    <property type="entry name" value="Cyt_C_Oxase_1"/>
</dbReference>
<keyword evidence="2" id="KW-0472">Membrane</keyword>
<feature type="transmembrane region" description="Helical" evidence="2">
    <location>
        <begin position="147"/>
        <end position="167"/>
    </location>
</feature>
<accession>A0A1M5KAJ3</accession>
<keyword evidence="1" id="KW-0679">Respiratory chain</keyword>
<keyword evidence="1" id="KW-0813">Transport</keyword>
<feature type="transmembrane region" description="Helical" evidence="2">
    <location>
        <begin position="83"/>
        <end position="102"/>
    </location>
</feature>
<evidence type="ECO:0000313" key="5">
    <source>
        <dbReference type="Proteomes" id="UP000184041"/>
    </source>
</evidence>
<feature type="transmembrane region" description="Helical" evidence="2">
    <location>
        <begin position="114"/>
        <end position="135"/>
    </location>
</feature>
<feature type="transmembrane region" description="Helical" evidence="2">
    <location>
        <begin position="317"/>
        <end position="336"/>
    </location>
</feature>
<organism evidence="4 5">
    <name type="scientific">Fodinibius roseus</name>
    <dbReference type="NCBI Taxonomy" id="1194090"/>
    <lineage>
        <taxon>Bacteria</taxon>
        <taxon>Pseudomonadati</taxon>
        <taxon>Balneolota</taxon>
        <taxon>Balneolia</taxon>
        <taxon>Balneolales</taxon>
        <taxon>Balneolaceae</taxon>
        <taxon>Fodinibius</taxon>
    </lineage>
</organism>
<gene>
    <name evidence="4" type="ORF">SAMN05443144_13024</name>
</gene>
<feature type="transmembrane region" description="Helical" evidence="2">
    <location>
        <begin position="438"/>
        <end position="460"/>
    </location>
</feature>
<keyword evidence="1" id="KW-0249">Electron transport</keyword>
<keyword evidence="5" id="KW-1185">Reference proteome</keyword>
<evidence type="ECO:0000313" key="4">
    <source>
        <dbReference type="EMBL" id="SHG49203.1"/>
    </source>
</evidence>
<feature type="transmembrane region" description="Helical" evidence="2">
    <location>
        <begin position="179"/>
        <end position="203"/>
    </location>
</feature>
<name>A0A1M5KAJ3_9BACT</name>
<dbReference type="Gene3D" id="1.20.210.10">
    <property type="entry name" value="Cytochrome c oxidase-like, subunit I domain"/>
    <property type="match status" value="1"/>
</dbReference>
<dbReference type="EMBL" id="FQUS01000030">
    <property type="protein sequence ID" value="SHG49203.1"/>
    <property type="molecule type" value="Genomic_DNA"/>
</dbReference>
<dbReference type="InterPro" id="IPR023616">
    <property type="entry name" value="Cyt_c_oxase-like_su1_dom"/>
</dbReference>
<dbReference type="RefSeq" id="WP_073068119.1">
    <property type="nucleotide sequence ID" value="NZ_FQUS01000030.1"/>
</dbReference>
<dbReference type="PROSITE" id="PS50855">
    <property type="entry name" value="COX1"/>
    <property type="match status" value="1"/>
</dbReference>
<keyword evidence="2" id="KW-1133">Transmembrane helix</keyword>
<dbReference type="GO" id="GO:0022904">
    <property type="term" value="P:respiratory electron transport chain"/>
    <property type="evidence" value="ECO:0007669"/>
    <property type="project" value="TreeGrafter"/>
</dbReference>
<dbReference type="GO" id="GO:0009060">
    <property type="term" value="P:aerobic respiration"/>
    <property type="evidence" value="ECO:0007669"/>
    <property type="project" value="InterPro"/>
</dbReference>
<dbReference type="OrthoDB" id="9806838at2"/>
<feature type="transmembrane region" description="Helical" evidence="2">
    <location>
        <begin position="247"/>
        <end position="267"/>
    </location>
</feature>